<gene>
    <name evidence="1" type="ORF">GCM10022257_12600</name>
</gene>
<accession>A0ABP8EAX1</accession>
<evidence type="ECO:0000313" key="2">
    <source>
        <dbReference type="Proteomes" id="UP001500027"/>
    </source>
</evidence>
<dbReference type="RefSeq" id="WP_139000933.1">
    <property type="nucleotide sequence ID" value="NZ_BAABAV010000001.1"/>
</dbReference>
<name>A0ABP8EAX1_9FLAO</name>
<evidence type="ECO:0000313" key="1">
    <source>
        <dbReference type="EMBL" id="GAA4269159.1"/>
    </source>
</evidence>
<sequence length="101" mass="11367">MARSIVSLLLSTIFLVFLAAPTILVAVDNSIDVSIFYASSEEEEKGSEKNKDKEILFFEFDISESDFNLNETNNCLGYYFKNYPKPHLNLISPPPELGILS</sequence>
<reference evidence="2" key="1">
    <citation type="journal article" date="2019" name="Int. J. Syst. Evol. Microbiol.">
        <title>The Global Catalogue of Microorganisms (GCM) 10K type strain sequencing project: providing services to taxonomists for standard genome sequencing and annotation.</title>
        <authorList>
            <consortium name="The Broad Institute Genomics Platform"/>
            <consortium name="The Broad Institute Genome Sequencing Center for Infectious Disease"/>
            <person name="Wu L."/>
            <person name="Ma J."/>
        </authorList>
    </citation>
    <scope>NUCLEOTIDE SEQUENCE [LARGE SCALE GENOMIC DNA]</scope>
    <source>
        <strain evidence="2">JCM 17452</strain>
    </source>
</reference>
<comment type="caution">
    <text evidence="1">The sequence shown here is derived from an EMBL/GenBank/DDBJ whole genome shotgun (WGS) entry which is preliminary data.</text>
</comment>
<keyword evidence="2" id="KW-1185">Reference proteome</keyword>
<dbReference type="Proteomes" id="UP001500027">
    <property type="component" value="Unassembled WGS sequence"/>
</dbReference>
<protein>
    <recommendedName>
        <fullName evidence="3">Transmembrane protein</fullName>
    </recommendedName>
</protein>
<proteinExistence type="predicted"/>
<dbReference type="EMBL" id="BAABAV010000001">
    <property type="protein sequence ID" value="GAA4269159.1"/>
    <property type="molecule type" value="Genomic_DNA"/>
</dbReference>
<organism evidence="1 2">
    <name type="scientific">Hyunsoonleella aestuarii</name>
    <dbReference type="NCBI Taxonomy" id="912802"/>
    <lineage>
        <taxon>Bacteria</taxon>
        <taxon>Pseudomonadati</taxon>
        <taxon>Bacteroidota</taxon>
        <taxon>Flavobacteriia</taxon>
        <taxon>Flavobacteriales</taxon>
        <taxon>Flavobacteriaceae</taxon>
    </lineage>
</organism>
<evidence type="ECO:0008006" key="3">
    <source>
        <dbReference type="Google" id="ProtNLM"/>
    </source>
</evidence>